<dbReference type="EMBL" id="JAAXOQ010000018">
    <property type="protein sequence ID" value="NKY19498.1"/>
    <property type="molecule type" value="Genomic_DNA"/>
</dbReference>
<dbReference type="RefSeq" id="WP_168546493.1">
    <property type="nucleotide sequence ID" value="NZ_BAAAKS010000019.1"/>
</dbReference>
<evidence type="ECO:0000313" key="2">
    <source>
        <dbReference type="Proteomes" id="UP000582646"/>
    </source>
</evidence>
<proteinExistence type="predicted"/>
<evidence type="ECO:0000313" key="1">
    <source>
        <dbReference type="EMBL" id="NKY19498.1"/>
    </source>
</evidence>
<gene>
    <name evidence="1" type="ORF">HF999_14115</name>
</gene>
<name>A0A846X1Y0_9ACTN</name>
<dbReference type="InterPro" id="IPR046609">
    <property type="entry name" value="DUF6668"/>
</dbReference>
<accession>A0A846X1Y0</accession>
<dbReference type="AlphaFoldDB" id="A0A846X1Y0"/>
<dbReference type="Pfam" id="PF20373">
    <property type="entry name" value="DUF6668"/>
    <property type="match status" value="1"/>
</dbReference>
<dbReference type="Proteomes" id="UP000582646">
    <property type="component" value="Unassembled WGS sequence"/>
</dbReference>
<keyword evidence="2" id="KW-1185">Reference proteome</keyword>
<reference evidence="1 2" key="1">
    <citation type="submission" date="2020-04" db="EMBL/GenBank/DDBJ databases">
        <title>MicrobeNet Type strains.</title>
        <authorList>
            <person name="Nicholson A.C."/>
        </authorList>
    </citation>
    <scope>NUCLEOTIDE SEQUENCE [LARGE SCALE GENOMIC DNA]</scope>
    <source>
        <strain evidence="1 2">DSM 44113</strain>
    </source>
</reference>
<comment type="caution">
    <text evidence="1">The sequence shown here is derived from an EMBL/GenBank/DDBJ whole genome shotgun (WGS) entry which is preliminary data.</text>
</comment>
<protein>
    <submittedName>
        <fullName evidence="1">Uncharacterized protein</fullName>
    </submittedName>
</protein>
<organism evidence="1 2">
    <name type="scientific">Tsukamurella spumae</name>
    <dbReference type="NCBI Taxonomy" id="44753"/>
    <lineage>
        <taxon>Bacteria</taxon>
        <taxon>Bacillati</taxon>
        <taxon>Actinomycetota</taxon>
        <taxon>Actinomycetes</taxon>
        <taxon>Mycobacteriales</taxon>
        <taxon>Tsukamurellaceae</taxon>
        <taxon>Tsukamurella</taxon>
    </lineage>
</organism>
<sequence>MTAVPRIATGPIPLPAGLAGIAPLTDTEPWLPVRDTPHPDGASSMVWLVGAHGGAGVSTLAQMWQHAGDGGARWPGLSTESPYTVLVARDTAAGLDAAHLALRQYHTEHDIPARLLGLILVAGGPGNRTSEVRRLRQTVTSLAGMSWSIPWLDQLLELPIKALATADPNTLPQKRVKDLTHAVHQDIARLGTELRDLVHADASANN</sequence>